<keyword evidence="2" id="KW-0812">Transmembrane</keyword>
<keyword evidence="2" id="KW-1133">Transmembrane helix</keyword>
<feature type="transmembrane region" description="Helical" evidence="2">
    <location>
        <begin position="6"/>
        <end position="26"/>
    </location>
</feature>
<evidence type="ECO:0000256" key="1">
    <source>
        <dbReference type="SAM" id="Coils"/>
    </source>
</evidence>
<evidence type="ECO:0000313" key="3">
    <source>
        <dbReference type="EMBL" id="KNC81688.1"/>
    </source>
</evidence>
<evidence type="ECO:0000313" key="4">
    <source>
        <dbReference type="Proteomes" id="UP000054560"/>
    </source>
</evidence>
<dbReference type="AlphaFoldDB" id="A0A0L0G0F5"/>
<protein>
    <submittedName>
        <fullName evidence="3">Uncharacterized protein</fullName>
    </submittedName>
</protein>
<proteinExistence type="predicted"/>
<keyword evidence="4" id="KW-1185">Reference proteome</keyword>
<reference evidence="3 4" key="1">
    <citation type="submission" date="2011-02" db="EMBL/GenBank/DDBJ databases">
        <title>The Genome Sequence of Sphaeroforma arctica JP610.</title>
        <authorList>
            <consortium name="The Broad Institute Genome Sequencing Platform"/>
            <person name="Russ C."/>
            <person name="Cuomo C."/>
            <person name="Young S.K."/>
            <person name="Zeng Q."/>
            <person name="Gargeya S."/>
            <person name="Alvarado L."/>
            <person name="Berlin A."/>
            <person name="Chapman S.B."/>
            <person name="Chen Z."/>
            <person name="Freedman E."/>
            <person name="Gellesch M."/>
            <person name="Goldberg J."/>
            <person name="Griggs A."/>
            <person name="Gujja S."/>
            <person name="Heilman E."/>
            <person name="Heiman D."/>
            <person name="Howarth C."/>
            <person name="Mehta T."/>
            <person name="Neiman D."/>
            <person name="Pearson M."/>
            <person name="Roberts A."/>
            <person name="Saif S."/>
            <person name="Shea T."/>
            <person name="Shenoy N."/>
            <person name="Sisk P."/>
            <person name="Stolte C."/>
            <person name="Sykes S."/>
            <person name="White J."/>
            <person name="Yandava C."/>
            <person name="Burger G."/>
            <person name="Gray M.W."/>
            <person name="Holland P.W.H."/>
            <person name="King N."/>
            <person name="Lang F.B.F."/>
            <person name="Roger A.J."/>
            <person name="Ruiz-Trillo I."/>
            <person name="Haas B."/>
            <person name="Nusbaum C."/>
            <person name="Birren B."/>
        </authorList>
    </citation>
    <scope>NUCLEOTIDE SEQUENCE [LARGE SCALE GENOMIC DNA]</scope>
    <source>
        <strain evidence="3 4">JP610</strain>
    </source>
</reference>
<evidence type="ECO:0000256" key="2">
    <source>
        <dbReference type="SAM" id="Phobius"/>
    </source>
</evidence>
<accession>A0A0L0G0F5</accession>
<name>A0A0L0G0F5_9EUKA</name>
<dbReference type="RefSeq" id="XP_014155590.1">
    <property type="nucleotide sequence ID" value="XM_014300115.1"/>
</dbReference>
<dbReference type="EMBL" id="KQ242007">
    <property type="protein sequence ID" value="KNC81688.1"/>
    <property type="molecule type" value="Genomic_DNA"/>
</dbReference>
<organism evidence="3 4">
    <name type="scientific">Sphaeroforma arctica JP610</name>
    <dbReference type="NCBI Taxonomy" id="667725"/>
    <lineage>
        <taxon>Eukaryota</taxon>
        <taxon>Ichthyosporea</taxon>
        <taxon>Ichthyophonida</taxon>
        <taxon>Sphaeroforma</taxon>
    </lineage>
</organism>
<keyword evidence="2" id="KW-0472">Membrane</keyword>
<dbReference type="GeneID" id="25906502"/>
<gene>
    <name evidence="3" type="ORF">SARC_05998</name>
</gene>
<keyword evidence="1" id="KW-0175">Coiled coil</keyword>
<feature type="coiled-coil region" evidence="1">
    <location>
        <begin position="90"/>
        <end position="117"/>
    </location>
</feature>
<sequence>MFNFMTLEACLAIFLCAVGMSIVYMIRARGGRKQLSVTWQSILPKTASGAVAQLPAKFFDDQSCVLQIEEKMVHVTIKYEDAVSELRLLREADTKKLQRMNAELEETKLKYKSAYDEGMAKREEVQMAKIKLSDYMAEKDKYLQDLVEEGERQLGINDQLRGKAKMYGIEV</sequence>
<dbReference type="Proteomes" id="UP000054560">
    <property type="component" value="Unassembled WGS sequence"/>
</dbReference>